<keyword evidence="1" id="KW-1133">Transmembrane helix</keyword>
<feature type="transmembrane region" description="Helical" evidence="1">
    <location>
        <begin position="12"/>
        <end position="36"/>
    </location>
</feature>
<protein>
    <submittedName>
        <fullName evidence="2">ATP synthase FO subunit 8</fullName>
    </submittedName>
</protein>
<evidence type="ECO:0000313" key="2">
    <source>
        <dbReference type="EMBL" id="APF47539.1"/>
    </source>
</evidence>
<keyword evidence="1" id="KW-0812">Transmembrane</keyword>
<keyword evidence="1" id="KW-0472">Membrane</keyword>
<accession>A0A6F8AL15</accession>
<evidence type="ECO:0000256" key="1">
    <source>
        <dbReference type="SAM" id="Phobius"/>
    </source>
</evidence>
<geneLocation type="mitochondrion" evidence="2"/>
<dbReference type="AlphaFoldDB" id="A0A6F8AL15"/>
<proteinExistence type="predicted"/>
<sequence>MPQMSPMDWMMLMLFFSTIYMLFLVYIYFVLNVYLIKKIEKLTLKLFLLKWY</sequence>
<gene>
    <name evidence="2" type="primary">ATP8</name>
</gene>
<reference evidence="2" key="1">
    <citation type="submission" date="2015-06" db="EMBL/GenBank/DDBJ databases">
        <title>Fornicia albalata mitochondrion, partial genome.</title>
        <authorList>
            <person name="Song S.N."/>
            <person name="Chen X.X."/>
        </authorList>
    </citation>
    <scope>NUCLEOTIDE SEQUENCE</scope>
</reference>
<name>A0A6F8AL15_9HYME</name>
<keyword evidence="2" id="KW-0496">Mitochondrion</keyword>
<dbReference type="EMBL" id="KT215855">
    <property type="protein sequence ID" value="APF47539.1"/>
    <property type="molecule type" value="Genomic_DNA"/>
</dbReference>
<organism evidence="2">
    <name type="scientific">Fornicia albalata</name>
    <dbReference type="NCBI Taxonomy" id="1911503"/>
    <lineage>
        <taxon>Eukaryota</taxon>
        <taxon>Metazoa</taxon>
        <taxon>Ecdysozoa</taxon>
        <taxon>Arthropoda</taxon>
        <taxon>Hexapoda</taxon>
        <taxon>Insecta</taxon>
        <taxon>Pterygota</taxon>
        <taxon>Neoptera</taxon>
        <taxon>Endopterygota</taxon>
        <taxon>Hymenoptera</taxon>
        <taxon>Apocrita</taxon>
        <taxon>Ichneumonoidea</taxon>
        <taxon>Braconidae</taxon>
        <taxon>Microgastrinae</taxon>
        <taxon>Fornicia</taxon>
    </lineage>
</organism>